<dbReference type="EMBL" id="MCIB01000037">
    <property type="protein sequence ID" value="RKD29575.1"/>
    <property type="molecule type" value="Genomic_DNA"/>
</dbReference>
<comment type="cofactor">
    <cofactor evidence="1 4">
        <name>pyridoxal 5'-phosphate</name>
        <dbReference type="ChEBI" id="CHEBI:597326"/>
    </cofactor>
</comment>
<organism evidence="6 7">
    <name type="scientific">Thermohalobacter berrensis</name>
    <dbReference type="NCBI Taxonomy" id="99594"/>
    <lineage>
        <taxon>Bacteria</taxon>
        <taxon>Bacillati</taxon>
        <taxon>Bacillota</taxon>
        <taxon>Tissierellia</taxon>
        <taxon>Tissierellales</taxon>
        <taxon>Thermohalobacteraceae</taxon>
        <taxon>Thermohalobacter</taxon>
    </lineage>
</organism>
<dbReference type="GO" id="GO:0030170">
    <property type="term" value="F:pyridoxal phosphate binding"/>
    <property type="evidence" value="ECO:0007669"/>
    <property type="project" value="InterPro"/>
</dbReference>
<comment type="caution">
    <text evidence="6">The sequence shown here is derived from an EMBL/GenBank/DDBJ whole genome shotgun (WGS) entry which is preliminary data.</text>
</comment>
<dbReference type="SUPFAM" id="SSF53383">
    <property type="entry name" value="PLP-dependent transferases"/>
    <property type="match status" value="1"/>
</dbReference>
<dbReference type="CDD" id="cd00609">
    <property type="entry name" value="AAT_like"/>
    <property type="match status" value="1"/>
</dbReference>
<dbReference type="GO" id="GO:0008483">
    <property type="term" value="F:transaminase activity"/>
    <property type="evidence" value="ECO:0007669"/>
    <property type="project" value="UniProtKB-KW"/>
</dbReference>
<evidence type="ECO:0000259" key="5">
    <source>
        <dbReference type="Pfam" id="PF00155"/>
    </source>
</evidence>
<dbReference type="Pfam" id="PF00155">
    <property type="entry name" value="Aminotran_1_2"/>
    <property type="match status" value="1"/>
</dbReference>
<dbReference type="NCBIfam" id="NF004937">
    <property type="entry name" value="PRK06290.1"/>
    <property type="match status" value="1"/>
</dbReference>
<protein>
    <recommendedName>
        <fullName evidence="4">Aminotransferase</fullName>
        <ecNumber evidence="4">2.6.1.-</ecNumber>
    </recommendedName>
</protein>
<reference evidence="6 7" key="1">
    <citation type="submission" date="2016-08" db="EMBL/GenBank/DDBJ databases">
        <title>Novel Firmicutes and Novel Genomes.</title>
        <authorList>
            <person name="Poppleton D.I."/>
            <person name="Gribaldo S."/>
        </authorList>
    </citation>
    <scope>NUCLEOTIDE SEQUENCE [LARGE SCALE GENOMIC DNA]</scope>
    <source>
        <strain evidence="6 7">CTT3</strain>
    </source>
</reference>
<keyword evidence="3 4" id="KW-0808">Transferase</keyword>
<dbReference type="AlphaFoldDB" id="A0A419SWI9"/>
<evidence type="ECO:0000313" key="7">
    <source>
        <dbReference type="Proteomes" id="UP000284177"/>
    </source>
</evidence>
<dbReference type="InterPro" id="IPR015421">
    <property type="entry name" value="PyrdxlP-dep_Trfase_major"/>
</dbReference>
<evidence type="ECO:0000313" key="6">
    <source>
        <dbReference type="EMBL" id="RKD29575.1"/>
    </source>
</evidence>
<gene>
    <name evidence="6" type="ORF">BET03_05815</name>
</gene>
<dbReference type="PANTHER" id="PTHR42832">
    <property type="entry name" value="AMINO ACID AMINOTRANSFERASE"/>
    <property type="match status" value="1"/>
</dbReference>
<sequence length="410" mass="46394">MDFIIDKIAQRLGGKKFYESEETYRFSEIKRTKKEILSKYPYIPLIDMGIGEPDLPADSIIVDTLCKVAGKPENRWYADNGIPEFQEACAKFLKEVFGLSDIDPYSEIRHGIGAKSILSILPLCFINPGDITLTTTPGYPVLATHTKYLGGEVYDLPLYKENNYFPDLSNIPENILQRAKLLYINYPNNPTGQIPTKEFYKEVVDFAHKNNIIVIADAAYSTIIYDNIKPLSFLSIDGAKDIGVEVHSLSKAFNMTGWRLGFIVGNPKIIELYSNVKSNIDSGQFIGIQKAGITALNHPELIQKNCRRYSRRLDLLVEALKEVGFKAEKPKGTFYCYVPIPKGTKTGIIFTNAREVSKFLLKKALISTVPWDSAGPHLRFSVTFEAKDYNEEIKIIEQLKNRLLKLKLIF</sequence>
<dbReference type="Proteomes" id="UP000284177">
    <property type="component" value="Unassembled WGS sequence"/>
</dbReference>
<dbReference type="InterPro" id="IPR015424">
    <property type="entry name" value="PyrdxlP-dep_Trfase"/>
</dbReference>
<dbReference type="EC" id="2.6.1.-" evidence="4"/>
<dbReference type="InterPro" id="IPR015422">
    <property type="entry name" value="PyrdxlP-dep_Trfase_small"/>
</dbReference>
<evidence type="ECO:0000256" key="4">
    <source>
        <dbReference type="RuleBase" id="RU000481"/>
    </source>
</evidence>
<dbReference type="PANTHER" id="PTHR42832:SF3">
    <property type="entry name" value="L-GLUTAMINE--4-(METHYLSULFANYL)-2-OXOBUTANOATE AMINOTRANSFERASE"/>
    <property type="match status" value="1"/>
</dbReference>
<dbReference type="RefSeq" id="WP_120170522.1">
    <property type="nucleotide sequence ID" value="NZ_MCIB01000037.1"/>
</dbReference>
<keyword evidence="7" id="KW-1185">Reference proteome</keyword>
<dbReference type="OrthoDB" id="9802328at2"/>
<dbReference type="PROSITE" id="PS00105">
    <property type="entry name" value="AA_TRANSFER_CLASS_1"/>
    <property type="match status" value="1"/>
</dbReference>
<evidence type="ECO:0000256" key="3">
    <source>
        <dbReference type="ARBA" id="ARBA00022679"/>
    </source>
</evidence>
<name>A0A419SWI9_9FIRM</name>
<dbReference type="Gene3D" id="3.90.1150.10">
    <property type="entry name" value="Aspartate Aminotransferase, domain 1"/>
    <property type="match status" value="1"/>
</dbReference>
<proteinExistence type="inferred from homology"/>
<evidence type="ECO:0000256" key="2">
    <source>
        <dbReference type="ARBA" id="ARBA00022576"/>
    </source>
</evidence>
<dbReference type="Gene3D" id="3.40.640.10">
    <property type="entry name" value="Type I PLP-dependent aspartate aminotransferase-like (Major domain)"/>
    <property type="match status" value="1"/>
</dbReference>
<dbReference type="InterPro" id="IPR004839">
    <property type="entry name" value="Aminotransferase_I/II_large"/>
</dbReference>
<comment type="similarity">
    <text evidence="4">Belongs to the class-I pyridoxal-phosphate-dependent aminotransferase family.</text>
</comment>
<dbReference type="InterPro" id="IPR050881">
    <property type="entry name" value="LL-DAP_aminotransferase"/>
</dbReference>
<dbReference type="InterPro" id="IPR004838">
    <property type="entry name" value="NHTrfase_class1_PyrdxlP-BS"/>
</dbReference>
<feature type="domain" description="Aminotransferase class I/classII large" evidence="5">
    <location>
        <begin position="45"/>
        <end position="385"/>
    </location>
</feature>
<accession>A0A419SWI9</accession>
<evidence type="ECO:0000256" key="1">
    <source>
        <dbReference type="ARBA" id="ARBA00001933"/>
    </source>
</evidence>
<keyword evidence="2 4" id="KW-0032">Aminotransferase</keyword>